<dbReference type="STRING" id="76193.A0A194QTD9"/>
<name>A0A194QTD9_PAPMA</name>
<protein>
    <submittedName>
        <fullName evidence="1">Uncharacterized protein</fullName>
    </submittedName>
</protein>
<sequence length="104" mass="11912">MPNFTNLQIDLSEFSTMKIPKISLPNISLSDFYTLSRINLTLPDINITLPEMPNVGENLPRVSKAYKEYKDIVENRMANATDYVSVVAGSCYEEIRRFWAGFWG</sequence>
<organism evidence="1 2">
    <name type="scientific">Papilio machaon</name>
    <name type="common">Old World swallowtail butterfly</name>
    <dbReference type="NCBI Taxonomy" id="76193"/>
    <lineage>
        <taxon>Eukaryota</taxon>
        <taxon>Metazoa</taxon>
        <taxon>Ecdysozoa</taxon>
        <taxon>Arthropoda</taxon>
        <taxon>Hexapoda</taxon>
        <taxon>Insecta</taxon>
        <taxon>Pterygota</taxon>
        <taxon>Neoptera</taxon>
        <taxon>Endopterygota</taxon>
        <taxon>Lepidoptera</taxon>
        <taxon>Glossata</taxon>
        <taxon>Ditrysia</taxon>
        <taxon>Papilionoidea</taxon>
        <taxon>Papilionidae</taxon>
        <taxon>Papilioninae</taxon>
        <taxon>Papilio</taxon>
    </lineage>
</organism>
<dbReference type="AlphaFoldDB" id="A0A194QTD9"/>
<keyword evidence="2" id="KW-1185">Reference proteome</keyword>
<dbReference type="EMBL" id="KQ461155">
    <property type="protein sequence ID" value="KPJ08270.1"/>
    <property type="molecule type" value="Genomic_DNA"/>
</dbReference>
<dbReference type="Proteomes" id="UP000053240">
    <property type="component" value="Unassembled WGS sequence"/>
</dbReference>
<gene>
    <name evidence="1" type="ORF">RR48_13009</name>
</gene>
<evidence type="ECO:0000313" key="2">
    <source>
        <dbReference type="Proteomes" id="UP000053240"/>
    </source>
</evidence>
<accession>A0A194QTD9</accession>
<evidence type="ECO:0000313" key="1">
    <source>
        <dbReference type="EMBL" id="KPJ08270.1"/>
    </source>
</evidence>
<proteinExistence type="predicted"/>
<dbReference type="InParanoid" id="A0A194QTD9"/>
<reference evidence="1 2" key="1">
    <citation type="journal article" date="2015" name="Nat. Commun.">
        <title>Outbred genome sequencing and CRISPR/Cas9 gene editing in butterflies.</title>
        <authorList>
            <person name="Li X."/>
            <person name="Fan D."/>
            <person name="Zhang W."/>
            <person name="Liu G."/>
            <person name="Zhang L."/>
            <person name="Zhao L."/>
            <person name="Fang X."/>
            <person name="Chen L."/>
            <person name="Dong Y."/>
            <person name="Chen Y."/>
            <person name="Ding Y."/>
            <person name="Zhao R."/>
            <person name="Feng M."/>
            <person name="Zhu Y."/>
            <person name="Feng Y."/>
            <person name="Jiang X."/>
            <person name="Zhu D."/>
            <person name="Xiang H."/>
            <person name="Feng X."/>
            <person name="Li S."/>
            <person name="Wang J."/>
            <person name="Zhang G."/>
            <person name="Kronforst M.R."/>
            <person name="Wang W."/>
        </authorList>
    </citation>
    <scope>NUCLEOTIDE SEQUENCE [LARGE SCALE GENOMIC DNA]</scope>
    <source>
        <strain evidence="1">Ya'a_city_454_Pm</strain>
        <tissue evidence="1">Whole body</tissue>
    </source>
</reference>